<gene>
    <name evidence="1" type="ORF">SAMEA2259716_05752</name>
</gene>
<dbReference type="EMBL" id="FVGW01000022">
    <property type="protein sequence ID" value="SKN01182.1"/>
    <property type="molecule type" value="Genomic_DNA"/>
</dbReference>
<dbReference type="Proteomes" id="UP000190074">
    <property type="component" value="Unassembled WGS sequence"/>
</dbReference>
<evidence type="ECO:0000313" key="1">
    <source>
        <dbReference type="EMBL" id="SKN01182.1"/>
    </source>
</evidence>
<accession>A0A1U4K795</accession>
<dbReference type="AlphaFoldDB" id="A0A1U4K795"/>
<proteinExistence type="predicted"/>
<sequence length="92" mass="10021">MSELPDGLPDEFKALLNQVPPTMQATIHVLTGLGASIAASKGKVPEFFEVLSPLLMGLVAGMVIIENETERLQERPGISWERFGALLREFGL</sequence>
<dbReference type="RefSeq" id="WP_079636334.1">
    <property type="nucleotide sequence ID" value="NZ_FVGW01000022.1"/>
</dbReference>
<organism evidence="1 2">
    <name type="scientific">Mycobacteroides abscessus subsp. massiliense</name>
    <dbReference type="NCBI Taxonomy" id="1962118"/>
    <lineage>
        <taxon>Bacteria</taxon>
        <taxon>Bacillati</taxon>
        <taxon>Actinomycetota</taxon>
        <taxon>Actinomycetes</taxon>
        <taxon>Mycobacteriales</taxon>
        <taxon>Mycobacteriaceae</taxon>
        <taxon>Mycobacteroides</taxon>
        <taxon>Mycobacteroides abscessus</taxon>
    </lineage>
</organism>
<protein>
    <submittedName>
        <fullName evidence="1">Uncharacterized protein</fullName>
    </submittedName>
</protein>
<name>A0A1U4K795_9MYCO</name>
<evidence type="ECO:0000313" key="2">
    <source>
        <dbReference type="Proteomes" id="UP000190074"/>
    </source>
</evidence>
<reference evidence="1 2" key="1">
    <citation type="submission" date="2016-11" db="EMBL/GenBank/DDBJ databases">
        <authorList>
            <consortium name="Pathogen Informatics"/>
        </authorList>
    </citation>
    <scope>NUCLEOTIDE SEQUENCE [LARGE SCALE GENOMIC DNA]</scope>
    <source>
        <strain evidence="1 2">911</strain>
    </source>
</reference>